<dbReference type="PANTHER" id="PTHR43731:SF14">
    <property type="entry name" value="PRESENILIN-ASSOCIATED RHOMBOID-LIKE PROTEIN, MITOCHONDRIAL"/>
    <property type="match status" value="1"/>
</dbReference>
<feature type="transmembrane region" description="Helical" evidence="7">
    <location>
        <begin position="37"/>
        <end position="58"/>
    </location>
</feature>
<feature type="transmembrane region" description="Helical" evidence="7">
    <location>
        <begin position="181"/>
        <end position="199"/>
    </location>
</feature>
<evidence type="ECO:0000259" key="8">
    <source>
        <dbReference type="Pfam" id="PF01694"/>
    </source>
</evidence>
<feature type="transmembrane region" description="Helical" evidence="7">
    <location>
        <begin position="262"/>
        <end position="284"/>
    </location>
</feature>
<evidence type="ECO:0000256" key="5">
    <source>
        <dbReference type="ARBA" id="ARBA00022989"/>
    </source>
</evidence>
<accession>A0A6B0TIK4</accession>
<evidence type="ECO:0000256" key="1">
    <source>
        <dbReference type="ARBA" id="ARBA00004141"/>
    </source>
</evidence>
<feature type="transmembrane region" description="Helical" evidence="7">
    <location>
        <begin position="219"/>
        <end position="242"/>
    </location>
</feature>
<dbReference type="GO" id="GO:0004252">
    <property type="term" value="F:serine-type endopeptidase activity"/>
    <property type="evidence" value="ECO:0007669"/>
    <property type="project" value="InterPro"/>
</dbReference>
<dbReference type="SUPFAM" id="SSF144091">
    <property type="entry name" value="Rhomboid-like"/>
    <property type="match status" value="1"/>
</dbReference>
<comment type="similarity">
    <text evidence="2">Belongs to the peptidase S54 family.</text>
</comment>
<dbReference type="RefSeq" id="WP_160851345.1">
    <property type="nucleotide sequence ID" value="NZ_WUWG01000001.1"/>
</dbReference>
<evidence type="ECO:0000256" key="2">
    <source>
        <dbReference type="ARBA" id="ARBA00009045"/>
    </source>
</evidence>
<evidence type="ECO:0000256" key="6">
    <source>
        <dbReference type="ARBA" id="ARBA00023136"/>
    </source>
</evidence>
<name>A0A6B0TIK4_9RHOB</name>
<feature type="transmembrane region" description="Helical" evidence="7">
    <location>
        <begin position="149"/>
        <end position="169"/>
    </location>
</feature>
<keyword evidence="10" id="KW-1185">Reference proteome</keyword>
<evidence type="ECO:0000313" key="9">
    <source>
        <dbReference type="EMBL" id="MXU64197.1"/>
    </source>
</evidence>
<feature type="domain" description="Peptidase S54 rhomboid" evidence="8">
    <location>
        <begin position="140"/>
        <end position="304"/>
    </location>
</feature>
<dbReference type="Proteomes" id="UP000436016">
    <property type="component" value="Unassembled WGS sequence"/>
</dbReference>
<proteinExistence type="inferred from homology"/>
<protein>
    <submittedName>
        <fullName evidence="9">Rhomboid family intramembrane serine protease</fullName>
    </submittedName>
</protein>
<evidence type="ECO:0000256" key="3">
    <source>
        <dbReference type="ARBA" id="ARBA00022692"/>
    </source>
</evidence>
<dbReference type="GO" id="GO:0006508">
    <property type="term" value="P:proteolysis"/>
    <property type="evidence" value="ECO:0007669"/>
    <property type="project" value="UniProtKB-KW"/>
</dbReference>
<comment type="subcellular location">
    <subcellularLocation>
        <location evidence="1">Membrane</location>
        <topology evidence="1">Multi-pass membrane protein</topology>
    </subcellularLocation>
</comment>
<evidence type="ECO:0000256" key="7">
    <source>
        <dbReference type="SAM" id="Phobius"/>
    </source>
</evidence>
<gene>
    <name evidence="9" type="ORF">GSH16_01960</name>
</gene>
<reference evidence="9 10" key="1">
    <citation type="submission" date="2019-12" db="EMBL/GenBank/DDBJ databases">
        <title>Strain KN286 was isolated from seawater, which was collected from Caroline Seamount in the tropical western Pacific.</title>
        <authorList>
            <person name="Wang Q."/>
        </authorList>
    </citation>
    <scope>NUCLEOTIDE SEQUENCE [LARGE SCALE GENOMIC DNA]</scope>
    <source>
        <strain evidence="9 10">KN286</strain>
    </source>
</reference>
<dbReference type="AlphaFoldDB" id="A0A6B0TIK4"/>
<keyword evidence="5 7" id="KW-1133">Transmembrane helix</keyword>
<keyword evidence="9" id="KW-0645">Protease</keyword>
<sequence length="356" mass="39326">MNDAQQMRPGAAQILGSGRHGESRALRAYAPPVWRNAAVLLVLVMVLIQTFTSLGWPIGQGLGLFPPEWASAEVNVLHNWMVFEFGLTPYQAFGFVPVPDLGDHVWAQDCLRDGPRIFEGDLRDACYELRAALAEIDIPAEPWRLVTHALLHAGWFHLLMNSFAFILFVPMVLRRMGSARFLFFFAGAAAAGGLAHIGLRYGIDGVLVGLGVRAAPDTGIARTALVGMSGVVFALWAVCLRIQFDRIRRQPVAERAITPARYLGRVFINLAVINLVFILFQSFISGEAHIGGALFGFLFGPLFFTTGASLAARSHRMRDITWLRQPKLWPRGFAGSLPLPPLRTAERRAEGWQRQA</sequence>
<dbReference type="InterPro" id="IPR022764">
    <property type="entry name" value="Peptidase_S54_rhomboid_dom"/>
</dbReference>
<evidence type="ECO:0000313" key="10">
    <source>
        <dbReference type="Proteomes" id="UP000436016"/>
    </source>
</evidence>
<comment type="caution">
    <text evidence="9">The sequence shown here is derived from an EMBL/GenBank/DDBJ whole genome shotgun (WGS) entry which is preliminary data.</text>
</comment>
<feature type="transmembrane region" description="Helical" evidence="7">
    <location>
        <begin position="290"/>
        <end position="312"/>
    </location>
</feature>
<dbReference type="InterPro" id="IPR035952">
    <property type="entry name" value="Rhomboid-like_sf"/>
</dbReference>
<dbReference type="GO" id="GO:0016020">
    <property type="term" value="C:membrane"/>
    <property type="evidence" value="ECO:0007669"/>
    <property type="project" value="UniProtKB-SubCell"/>
</dbReference>
<keyword evidence="3 7" id="KW-0812">Transmembrane</keyword>
<dbReference type="EMBL" id="WUWG01000001">
    <property type="protein sequence ID" value="MXU64197.1"/>
    <property type="molecule type" value="Genomic_DNA"/>
</dbReference>
<organism evidence="9 10">
    <name type="scientific">Oceanomicrobium pacificus</name>
    <dbReference type="NCBI Taxonomy" id="2692916"/>
    <lineage>
        <taxon>Bacteria</taxon>
        <taxon>Pseudomonadati</taxon>
        <taxon>Pseudomonadota</taxon>
        <taxon>Alphaproteobacteria</taxon>
        <taxon>Rhodobacterales</taxon>
        <taxon>Paracoccaceae</taxon>
        <taxon>Oceanomicrobium</taxon>
    </lineage>
</organism>
<dbReference type="PANTHER" id="PTHR43731">
    <property type="entry name" value="RHOMBOID PROTEASE"/>
    <property type="match status" value="1"/>
</dbReference>
<keyword evidence="6 7" id="KW-0472">Membrane</keyword>
<keyword evidence="4" id="KW-0378">Hydrolase</keyword>
<dbReference type="InterPro" id="IPR050925">
    <property type="entry name" value="Rhomboid_protease_S54"/>
</dbReference>
<dbReference type="Pfam" id="PF01694">
    <property type="entry name" value="Rhomboid"/>
    <property type="match status" value="1"/>
</dbReference>
<evidence type="ECO:0000256" key="4">
    <source>
        <dbReference type="ARBA" id="ARBA00022801"/>
    </source>
</evidence>
<dbReference type="Gene3D" id="1.20.1540.10">
    <property type="entry name" value="Rhomboid-like"/>
    <property type="match status" value="1"/>
</dbReference>